<dbReference type="EMBL" id="MQVS01000003">
    <property type="protein sequence ID" value="OKL52039.1"/>
    <property type="molecule type" value="Genomic_DNA"/>
</dbReference>
<dbReference type="Gene3D" id="3.40.50.80">
    <property type="entry name" value="Nucleotide-binding domain of ferredoxin-NADP reductase (FNR) module"/>
    <property type="match status" value="1"/>
</dbReference>
<dbReference type="Proteomes" id="UP000185612">
    <property type="component" value="Unassembled WGS sequence"/>
</dbReference>
<dbReference type="Gene3D" id="3.50.50.60">
    <property type="entry name" value="FAD/NAD(P)-binding domain"/>
    <property type="match status" value="2"/>
</dbReference>
<keyword evidence="8" id="KW-1185">Reference proteome</keyword>
<dbReference type="InterPro" id="IPR039261">
    <property type="entry name" value="FNR_nucleotide-bd"/>
</dbReference>
<keyword evidence="4" id="KW-0521">NADP</keyword>
<accession>A0A1Q5PX64</accession>
<dbReference type="SUPFAM" id="SSF51905">
    <property type="entry name" value="FAD/NAD(P)-binding domain"/>
    <property type="match status" value="1"/>
</dbReference>
<dbReference type="InterPro" id="IPR017927">
    <property type="entry name" value="FAD-bd_FR_type"/>
</dbReference>
<dbReference type="SUPFAM" id="SSF63380">
    <property type="entry name" value="Riboflavin synthase domain-like"/>
    <property type="match status" value="1"/>
</dbReference>
<dbReference type="PROSITE" id="PS51384">
    <property type="entry name" value="FAD_FR"/>
    <property type="match status" value="1"/>
</dbReference>
<dbReference type="InterPro" id="IPR002937">
    <property type="entry name" value="Amino_oxidase"/>
</dbReference>
<sequence>MYDAIVIGSGIGGLTTAGLLAQVANQRVLVLEKHLTPGGLTHTFSRNGATWDTGVHYLGQLAPGKPLRRYFDLLSGGQLAWNPIPAPYDRFIYPDLDFAAPTGRDNQIAELTALFPTEANAIRRWFRDTRRAAHWLTLSYIQTMTPGPIGAAIRWFQRRTSALATTTTRSVLDARFRSPELKALLASQWGDYGLPPHQSAFASHALIVEHYLDGAWFPTGGSAMIARTIEKGIEEKGGAVRVAQDVTEILIEQGRAVGVRVCDRRSAQSRQREYRAPVIISGIGALSTLTGLLPTAAPVGTATAPLRQQLAALGRSSSAVSVHLQLKEHPRTIGASGGNIWVYRDTDHDAPQDAALLHGQPRSVFVSFSAAKSGESHHTAEIVSFTGPEPFARWADRPPHNRGADYEEFKHRLAAGLIALAETALPGLRELIDYVDVSTPLTFEHYTAQPGGACYGLPGTPQRVAAGPIGPRTPVPGLFLTGQDVVASGIAGALMGGVAAASQVLGPHGYPLIASRLRKPPRPFTSQLPEGKYHGRVASTRRLTATVWELVLDVPGVQSFTPGQFARLEVAPAIWRDYSIVGIHGHQVRLLISTHTGGPGSRFVATAMPGSALVVELPLGQFSGTGAKRRRVFVATGTGLAPLLPMLARAPRTDDLLLFGCRFAKDDLTQLLDDPLPANIIRCITGEQVPGARRARVTEVLAELACDVADTEFFLCGSAAMVADATTLLAQRGAQYIYTEPY</sequence>
<dbReference type="Pfam" id="PF01593">
    <property type="entry name" value="Amino_oxidase"/>
    <property type="match status" value="1"/>
</dbReference>
<evidence type="ECO:0000259" key="6">
    <source>
        <dbReference type="PROSITE" id="PS51384"/>
    </source>
</evidence>
<comment type="caution">
    <text evidence="7">The sequence shown here is derived from an EMBL/GenBank/DDBJ whole genome shotgun (WGS) entry which is preliminary data.</text>
</comment>
<keyword evidence="3" id="KW-0274">FAD</keyword>
<dbReference type="InterPro" id="IPR052206">
    <property type="entry name" value="Retinol_saturase"/>
</dbReference>
<organism evidence="7 8">
    <name type="scientific">Buchananella hordeovulneris</name>
    <dbReference type="NCBI Taxonomy" id="52770"/>
    <lineage>
        <taxon>Bacteria</taxon>
        <taxon>Bacillati</taxon>
        <taxon>Actinomycetota</taxon>
        <taxon>Actinomycetes</taxon>
        <taxon>Actinomycetales</taxon>
        <taxon>Actinomycetaceae</taxon>
        <taxon>Buchananella</taxon>
    </lineage>
</organism>
<gene>
    <name evidence="7" type="ORF">BSZ40_03690</name>
</gene>
<evidence type="ECO:0000313" key="8">
    <source>
        <dbReference type="Proteomes" id="UP000185612"/>
    </source>
</evidence>
<dbReference type="CDD" id="cd00322">
    <property type="entry name" value="FNR_like"/>
    <property type="match status" value="1"/>
</dbReference>
<evidence type="ECO:0000313" key="7">
    <source>
        <dbReference type="EMBL" id="OKL52039.1"/>
    </source>
</evidence>
<dbReference type="RefSeq" id="WP_073823457.1">
    <property type="nucleotide sequence ID" value="NZ_MQVS01000003.1"/>
</dbReference>
<dbReference type="Gene3D" id="2.40.30.10">
    <property type="entry name" value="Translation factors"/>
    <property type="match status" value="1"/>
</dbReference>
<evidence type="ECO:0000256" key="4">
    <source>
        <dbReference type="ARBA" id="ARBA00022857"/>
    </source>
</evidence>
<feature type="domain" description="FAD-binding FR-type" evidence="6">
    <location>
        <begin position="530"/>
        <end position="625"/>
    </location>
</feature>
<keyword evidence="1" id="KW-0285">Flavoprotein</keyword>
<dbReference type="SUPFAM" id="SSF52343">
    <property type="entry name" value="Ferredoxin reductase-like, C-terminal NADP-linked domain"/>
    <property type="match status" value="1"/>
</dbReference>
<dbReference type="PANTHER" id="PTHR46091:SF3">
    <property type="entry name" value="AMINE OXIDASE DOMAIN-CONTAINING PROTEIN"/>
    <property type="match status" value="1"/>
</dbReference>
<proteinExistence type="predicted"/>
<dbReference type="STRING" id="52770.BSZ40_03690"/>
<keyword evidence="2" id="KW-0732">Signal</keyword>
<evidence type="ECO:0000256" key="2">
    <source>
        <dbReference type="ARBA" id="ARBA00022729"/>
    </source>
</evidence>
<dbReference type="PANTHER" id="PTHR46091">
    <property type="entry name" value="BLR7054 PROTEIN"/>
    <property type="match status" value="1"/>
</dbReference>
<evidence type="ECO:0000256" key="1">
    <source>
        <dbReference type="ARBA" id="ARBA00022630"/>
    </source>
</evidence>
<name>A0A1Q5PX64_9ACTO</name>
<dbReference type="InParanoid" id="A0A1Q5PX64"/>
<evidence type="ECO:0000256" key="3">
    <source>
        <dbReference type="ARBA" id="ARBA00022827"/>
    </source>
</evidence>
<keyword evidence="5" id="KW-0520">NAD</keyword>
<dbReference type="OrthoDB" id="9774675at2"/>
<dbReference type="GO" id="GO:0016491">
    <property type="term" value="F:oxidoreductase activity"/>
    <property type="evidence" value="ECO:0007669"/>
    <property type="project" value="InterPro"/>
</dbReference>
<dbReference type="InterPro" id="IPR036188">
    <property type="entry name" value="FAD/NAD-bd_sf"/>
</dbReference>
<dbReference type="InterPro" id="IPR017938">
    <property type="entry name" value="Riboflavin_synthase-like_b-brl"/>
</dbReference>
<evidence type="ECO:0000256" key="5">
    <source>
        <dbReference type="ARBA" id="ARBA00023027"/>
    </source>
</evidence>
<reference evidence="8" key="1">
    <citation type="submission" date="2016-12" db="EMBL/GenBank/DDBJ databases">
        <authorList>
            <person name="Meng X."/>
        </authorList>
    </citation>
    <scope>NUCLEOTIDE SEQUENCE [LARGE SCALE GENOMIC DNA]</scope>
    <source>
        <strain evidence="8">DSM 20732</strain>
    </source>
</reference>
<protein>
    <submittedName>
        <fullName evidence="7">All-trans-retinol 13,14-reductase</fullName>
    </submittedName>
</protein>
<dbReference type="AlphaFoldDB" id="A0A1Q5PX64"/>